<evidence type="ECO:0000313" key="1">
    <source>
        <dbReference type="EMBL" id="SVE31336.1"/>
    </source>
</evidence>
<name>A0A383CG25_9ZZZZ</name>
<reference evidence="1" key="1">
    <citation type="submission" date="2018-05" db="EMBL/GenBank/DDBJ databases">
        <authorList>
            <person name="Lanie J.A."/>
            <person name="Ng W.-L."/>
            <person name="Kazmierczak K.M."/>
            <person name="Andrzejewski T.M."/>
            <person name="Davidsen T.M."/>
            <person name="Wayne K.J."/>
            <person name="Tettelin H."/>
            <person name="Glass J.I."/>
            <person name="Rusch D."/>
            <person name="Podicherti R."/>
            <person name="Tsui H.-C.T."/>
            <person name="Winkler M.E."/>
        </authorList>
    </citation>
    <scope>NUCLEOTIDE SEQUENCE</scope>
</reference>
<feature type="non-terminal residue" evidence="1">
    <location>
        <position position="174"/>
    </location>
</feature>
<protein>
    <recommendedName>
        <fullName evidence="2">MalT-like TPR region domain-containing protein</fullName>
    </recommendedName>
</protein>
<dbReference type="Gene3D" id="1.25.40.10">
    <property type="entry name" value="Tetratricopeptide repeat domain"/>
    <property type="match status" value="2"/>
</dbReference>
<organism evidence="1">
    <name type="scientific">marine metagenome</name>
    <dbReference type="NCBI Taxonomy" id="408172"/>
    <lineage>
        <taxon>unclassified sequences</taxon>
        <taxon>metagenomes</taxon>
        <taxon>ecological metagenomes</taxon>
    </lineage>
</organism>
<evidence type="ECO:0008006" key="2">
    <source>
        <dbReference type="Google" id="ProtNLM"/>
    </source>
</evidence>
<proteinExistence type="predicted"/>
<dbReference type="InterPro" id="IPR011990">
    <property type="entry name" value="TPR-like_helical_dom_sf"/>
</dbReference>
<dbReference type="EMBL" id="UINC01208677">
    <property type="protein sequence ID" value="SVE31336.1"/>
    <property type="molecule type" value="Genomic_DNA"/>
</dbReference>
<dbReference type="SUPFAM" id="SSF48452">
    <property type="entry name" value="TPR-like"/>
    <property type="match status" value="1"/>
</dbReference>
<dbReference type="AlphaFoldDB" id="A0A383CG25"/>
<gene>
    <name evidence="1" type="ORF">METZ01_LOCUS484190</name>
</gene>
<sequence>MLASKIVHDAEEALAAGEPHRSLHLLAHVLQYIPEHLRARTIRAMTWLALGHQDEAAEDAALVMSIDLLNVDAMLVEAKLAEARGDLHQSHVLIARAASISPGHNGVRQSMADSIAMLIHDHSMLGFSYQSLNWPDLAEREFRLALEKDVARVDLRIAMAEAIWQQGRYDEARP</sequence>
<accession>A0A383CG25</accession>